<dbReference type="RefSeq" id="WP_093073014.1">
    <property type="nucleotide sequence ID" value="NZ_FOGV01000013.1"/>
</dbReference>
<keyword evidence="3" id="KW-1185">Reference proteome</keyword>
<accession>A0A1H9U9Z8</accession>
<dbReference type="AlphaFoldDB" id="A0A1H9U9Z8"/>
<evidence type="ECO:0000313" key="3">
    <source>
        <dbReference type="Proteomes" id="UP000199318"/>
    </source>
</evidence>
<dbReference type="SMART" id="SM00966">
    <property type="entry name" value="SpoVT_AbrB"/>
    <property type="match status" value="1"/>
</dbReference>
<gene>
    <name evidence="2" type="ORF">SAMN05444126_11355</name>
</gene>
<dbReference type="STRING" id="1464123.SAMN05444126_11355"/>
<evidence type="ECO:0000313" key="2">
    <source>
        <dbReference type="EMBL" id="SES06276.1"/>
    </source>
</evidence>
<dbReference type="InterPro" id="IPR037914">
    <property type="entry name" value="SpoVT-AbrB_sf"/>
</dbReference>
<dbReference type="Gene3D" id="2.10.260.10">
    <property type="match status" value="1"/>
</dbReference>
<dbReference type="Pfam" id="PF04014">
    <property type="entry name" value="MazE_antitoxin"/>
    <property type="match status" value="1"/>
</dbReference>
<dbReference type="GO" id="GO:0003677">
    <property type="term" value="F:DNA binding"/>
    <property type="evidence" value="ECO:0007669"/>
    <property type="project" value="InterPro"/>
</dbReference>
<dbReference type="SUPFAM" id="SSF89447">
    <property type="entry name" value="AbrB/MazE/MraZ-like"/>
    <property type="match status" value="1"/>
</dbReference>
<protein>
    <submittedName>
        <fullName evidence="2">Antidote-toxin recognition MazE, antitoxin</fullName>
    </submittedName>
</protein>
<evidence type="ECO:0000259" key="1">
    <source>
        <dbReference type="SMART" id="SM00966"/>
    </source>
</evidence>
<reference evidence="3" key="1">
    <citation type="submission" date="2016-10" db="EMBL/GenBank/DDBJ databases">
        <authorList>
            <person name="de Groot N.N."/>
        </authorList>
    </citation>
    <scope>NUCLEOTIDE SEQUENCE [LARGE SCALE GENOMIC DNA]</scope>
    <source>
        <strain evidence="3">10nlg</strain>
    </source>
</reference>
<dbReference type="OrthoDB" id="582905at2"/>
<dbReference type="Proteomes" id="UP000199318">
    <property type="component" value="Unassembled WGS sequence"/>
</dbReference>
<dbReference type="EMBL" id="FOGV01000013">
    <property type="protein sequence ID" value="SES06276.1"/>
    <property type="molecule type" value="Genomic_DNA"/>
</dbReference>
<proteinExistence type="predicted"/>
<name>A0A1H9U9Z8_9BACI</name>
<organism evidence="2 3">
    <name type="scientific">Salisediminibacterium halotolerans</name>
    <dbReference type="NCBI Taxonomy" id="517425"/>
    <lineage>
        <taxon>Bacteria</taxon>
        <taxon>Bacillati</taxon>
        <taxon>Bacillota</taxon>
        <taxon>Bacilli</taxon>
        <taxon>Bacillales</taxon>
        <taxon>Bacillaceae</taxon>
        <taxon>Salisediminibacterium</taxon>
    </lineage>
</organism>
<dbReference type="InterPro" id="IPR007159">
    <property type="entry name" value="SpoVT-AbrB_dom"/>
</dbReference>
<sequence>MATEEYSERITRAKEKLSVTIPPEIAEYLAVNQGDEVAFRIENKQVVIRPERSLDLSGMDDADEDFIDGMRHVLDQYDQTFRTLADRRGG</sequence>
<feature type="domain" description="SpoVT-AbrB" evidence="1">
    <location>
        <begin position="11"/>
        <end position="56"/>
    </location>
</feature>
<comment type="caution">
    <text evidence="2">The sequence shown here is derived from an EMBL/GenBank/DDBJ whole genome shotgun (WGS) entry which is preliminary data.</text>
</comment>